<accession>A0A4R3Q7L1</accession>
<dbReference type="AlphaFoldDB" id="A0A4R3Q7L1"/>
<gene>
    <name evidence="1" type="ORF">EV132_104334</name>
</gene>
<dbReference type="Proteomes" id="UP000294576">
    <property type="component" value="Unassembled WGS sequence"/>
</dbReference>
<dbReference type="EMBL" id="SMBH01000004">
    <property type="protein sequence ID" value="TCU17308.1"/>
    <property type="molecule type" value="Genomic_DNA"/>
</dbReference>
<evidence type="ECO:0000313" key="2">
    <source>
        <dbReference type="Proteomes" id="UP000294576"/>
    </source>
</evidence>
<evidence type="ECO:0000313" key="1">
    <source>
        <dbReference type="EMBL" id="TCU17308.1"/>
    </source>
</evidence>
<sequence>MRFAWPPDNETGSPGLEGFGESRTLFGFLQDLAGLSSFIYGFSVLRAG</sequence>
<protein>
    <submittedName>
        <fullName evidence="1">Uncharacterized protein</fullName>
    </submittedName>
</protein>
<organism evidence="1 2">
    <name type="scientific">Rhizobium sullae</name>
    <name type="common">Rhizobium hedysari</name>
    <dbReference type="NCBI Taxonomy" id="50338"/>
    <lineage>
        <taxon>Bacteria</taxon>
        <taxon>Pseudomonadati</taxon>
        <taxon>Pseudomonadota</taxon>
        <taxon>Alphaproteobacteria</taxon>
        <taxon>Hyphomicrobiales</taxon>
        <taxon>Rhizobiaceae</taxon>
        <taxon>Rhizobium/Agrobacterium group</taxon>
        <taxon>Rhizobium</taxon>
    </lineage>
</organism>
<comment type="caution">
    <text evidence="1">The sequence shown here is derived from an EMBL/GenBank/DDBJ whole genome shotgun (WGS) entry which is preliminary data.</text>
</comment>
<proteinExistence type="predicted"/>
<name>A0A4R3Q7L1_RHISU</name>
<reference evidence="1 2" key="1">
    <citation type="submission" date="2019-03" db="EMBL/GenBank/DDBJ databases">
        <title>Genomic Encyclopedia of Type Strains, Phase IV (KMG-V): Genome sequencing to study the core and pangenomes of soil and plant-associated prokaryotes.</title>
        <authorList>
            <person name="Whitman W."/>
        </authorList>
    </citation>
    <scope>NUCLEOTIDE SEQUENCE [LARGE SCALE GENOMIC DNA]</scope>
    <source>
        <strain evidence="1 2">Hc14</strain>
    </source>
</reference>